<evidence type="ECO:0000313" key="2">
    <source>
        <dbReference type="Proteomes" id="UP000008467"/>
    </source>
</evidence>
<keyword evidence="2" id="KW-1185">Reference proteome</keyword>
<dbReference type="Proteomes" id="UP000008467">
    <property type="component" value="Chromosome"/>
</dbReference>
<dbReference type="STRING" id="642492.Clole_4084"/>
<gene>
    <name evidence="1" type="ordered locus">Clole_4084</name>
</gene>
<name>F2JLY0_CELLD</name>
<organism evidence="1 2">
    <name type="scientific">Cellulosilyticum lentocellum (strain ATCC 49066 / DSM 5427 / NCIMB 11756 / RHM5)</name>
    <name type="common">Clostridium lentocellum</name>
    <dbReference type="NCBI Taxonomy" id="642492"/>
    <lineage>
        <taxon>Bacteria</taxon>
        <taxon>Bacillati</taxon>
        <taxon>Bacillota</taxon>
        <taxon>Clostridia</taxon>
        <taxon>Lachnospirales</taxon>
        <taxon>Cellulosilyticaceae</taxon>
        <taxon>Cellulosilyticum</taxon>
    </lineage>
</organism>
<dbReference type="PIRSF" id="PIRSF034981">
    <property type="entry name" value="Eut_put"/>
    <property type="match status" value="1"/>
</dbReference>
<dbReference type="EMBL" id="CP002582">
    <property type="protein sequence ID" value="ADZ85760.1"/>
    <property type="molecule type" value="Genomic_DNA"/>
</dbReference>
<dbReference type="InterPro" id="IPR013372">
    <property type="entry name" value="Eut_put"/>
</dbReference>
<evidence type="ECO:0008006" key="3">
    <source>
        <dbReference type="Google" id="ProtNLM"/>
    </source>
</evidence>
<dbReference type="KEGG" id="cle:Clole_4084"/>
<sequence>MYSQTLIDEILNEVYKRLEDKCNEQTSLKKLIFIGPMPDVGLKYLKQAYKCSVYKNSEESYEGIVITKLTIEMLGHLATSSPVTEEESLILKALLNEKQVYMLEEGIEYRRYKENAHKALYTLLMDYEDKIKNYGIQCISHLDELLNSAKSRDNHKAPKPITGNVNFDMTYKKLLLEADLIKKHLEGICSVTISKGCIITPLADDYIRKHHIEIKRV</sequence>
<dbReference type="RefSeq" id="WP_013659031.1">
    <property type="nucleotide sequence ID" value="NC_015275.1"/>
</dbReference>
<evidence type="ECO:0000313" key="1">
    <source>
        <dbReference type="EMBL" id="ADZ85760.1"/>
    </source>
</evidence>
<proteinExistence type="predicted"/>
<dbReference type="HOGENOM" id="CLU_089888_0_0_9"/>
<dbReference type="eggNOG" id="ENOG503326X">
    <property type="taxonomic scope" value="Bacteria"/>
</dbReference>
<dbReference type="AlphaFoldDB" id="F2JLY0"/>
<protein>
    <recommendedName>
        <fullName evidence="3">Ethanolamine utilization protein</fullName>
    </recommendedName>
</protein>
<accession>F2JLY0</accession>
<reference evidence="1 2" key="1">
    <citation type="journal article" date="2011" name="J. Bacteriol.">
        <title>Complete genome sequence of the cellulose-degrading bacterium Cellulosilyticum lentocellum.</title>
        <authorList>
            <consortium name="US DOE Joint Genome Institute"/>
            <person name="Miller D.A."/>
            <person name="Suen G."/>
            <person name="Bruce D."/>
            <person name="Copeland A."/>
            <person name="Cheng J.F."/>
            <person name="Detter C."/>
            <person name="Goodwin L.A."/>
            <person name="Han C.S."/>
            <person name="Hauser L.J."/>
            <person name="Land M.L."/>
            <person name="Lapidus A."/>
            <person name="Lucas S."/>
            <person name="Meincke L."/>
            <person name="Pitluck S."/>
            <person name="Tapia R."/>
            <person name="Teshima H."/>
            <person name="Woyke T."/>
            <person name="Fox B.G."/>
            <person name="Angert E.R."/>
            <person name="Currie C.R."/>
        </authorList>
    </citation>
    <scope>NUCLEOTIDE SEQUENCE [LARGE SCALE GENOMIC DNA]</scope>
    <source>
        <strain evidence="2">ATCC 49066 / DSM 5427 / NCIMB 11756 / RHM5</strain>
    </source>
</reference>